<dbReference type="EMBL" id="VXIS01000005">
    <property type="protein sequence ID" value="KAA8914496.1"/>
    <property type="molecule type" value="Genomic_DNA"/>
</dbReference>
<dbReference type="InterPro" id="IPR010422">
    <property type="entry name" value="Ccdc124/Oxs1"/>
</dbReference>
<proteinExistence type="inferred from homology"/>
<dbReference type="InParanoid" id="A0A5J5FBP2"/>
<gene>
    <name evidence="6" type="ORF">FN846DRAFT_561398</name>
</gene>
<keyword evidence="2" id="KW-0175">Coiled coil</keyword>
<sequence>MAGKKQAAENSKKAVGNAKKAAAAQAKADVEKAKKEAAEAAEWAKGSKSNDKKEAEEAKKRAAAEKKAEKERLLAEEEASLPSKAKGGKQATKRGGIDSALDAINASGIDDALDALTLTSDGKVVTIDRHPERRYKAAYAAYKDRRLPEVKEEHKGLRLNQMIELIKKEFDKHPDNPFNQTGVVAHNATKEDVDKRRQEEKQRIENRLAGNK</sequence>
<dbReference type="InterPro" id="IPR054413">
    <property type="entry name" value="LSO1/2"/>
</dbReference>
<evidence type="ECO:0000256" key="3">
    <source>
        <dbReference type="SAM" id="MobiDB-lite"/>
    </source>
</evidence>
<evidence type="ECO:0000256" key="2">
    <source>
        <dbReference type="ARBA" id="ARBA00023054"/>
    </source>
</evidence>
<feature type="region of interest" description="Disordered" evidence="3">
    <location>
        <begin position="1"/>
        <end position="95"/>
    </location>
</feature>
<dbReference type="GO" id="GO:0003713">
    <property type="term" value="F:transcription coactivator activity"/>
    <property type="evidence" value="ECO:0007669"/>
    <property type="project" value="TreeGrafter"/>
</dbReference>
<dbReference type="Proteomes" id="UP000326924">
    <property type="component" value="Unassembled WGS sequence"/>
</dbReference>
<evidence type="ECO:0000313" key="7">
    <source>
        <dbReference type="Proteomes" id="UP000326924"/>
    </source>
</evidence>
<dbReference type="GO" id="GO:0005634">
    <property type="term" value="C:nucleus"/>
    <property type="evidence" value="ECO:0007669"/>
    <property type="project" value="TreeGrafter"/>
</dbReference>
<feature type="domain" description="Coiled-coil" evidence="4">
    <location>
        <begin position="102"/>
        <end position="180"/>
    </location>
</feature>
<feature type="compositionally biased region" description="Basic and acidic residues" evidence="3">
    <location>
        <begin position="48"/>
        <end position="75"/>
    </location>
</feature>
<feature type="compositionally biased region" description="Basic and acidic residues" evidence="3">
    <location>
        <begin position="1"/>
        <end position="12"/>
    </location>
</feature>
<dbReference type="OrthoDB" id="76412at2759"/>
<evidence type="ECO:0000313" key="6">
    <source>
        <dbReference type="EMBL" id="KAA8914496.1"/>
    </source>
</evidence>
<dbReference type="PANTHER" id="PTHR21680">
    <property type="entry name" value="COILED-COIL DOMAIN-CONTAINING PROTEIN 124"/>
    <property type="match status" value="1"/>
</dbReference>
<dbReference type="Pfam" id="PF22048">
    <property type="entry name" value="LSO1_2-like"/>
    <property type="match status" value="1"/>
</dbReference>
<evidence type="ECO:0000259" key="4">
    <source>
        <dbReference type="Pfam" id="PF06244"/>
    </source>
</evidence>
<comment type="similarity">
    <text evidence="1">Belongs to the CCDC124 family.</text>
</comment>
<evidence type="ECO:0000259" key="5">
    <source>
        <dbReference type="Pfam" id="PF22048"/>
    </source>
</evidence>
<organism evidence="6 7">
    <name type="scientific">Sphaerosporella brunnea</name>
    <dbReference type="NCBI Taxonomy" id="1250544"/>
    <lineage>
        <taxon>Eukaryota</taxon>
        <taxon>Fungi</taxon>
        <taxon>Dikarya</taxon>
        <taxon>Ascomycota</taxon>
        <taxon>Pezizomycotina</taxon>
        <taxon>Pezizomycetes</taxon>
        <taxon>Pezizales</taxon>
        <taxon>Pyronemataceae</taxon>
        <taxon>Sphaerosporella</taxon>
    </lineage>
</organism>
<reference evidence="6 7" key="1">
    <citation type="submission" date="2019-09" db="EMBL/GenBank/DDBJ databases">
        <title>Draft genome of the ectomycorrhizal ascomycete Sphaerosporella brunnea.</title>
        <authorList>
            <consortium name="DOE Joint Genome Institute"/>
            <person name="Benucci G.M."/>
            <person name="Marozzi G."/>
            <person name="Antonielli L."/>
            <person name="Sanchez S."/>
            <person name="Marco P."/>
            <person name="Wang X."/>
            <person name="Falini L.B."/>
            <person name="Barry K."/>
            <person name="Haridas S."/>
            <person name="Lipzen A."/>
            <person name="Labutti K."/>
            <person name="Grigoriev I.V."/>
            <person name="Murat C."/>
            <person name="Martin F."/>
            <person name="Albertini E."/>
            <person name="Donnini D."/>
            <person name="Bonito G."/>
        </authorList>
    </citation>
    <scope>NUCLEOTIDE SEQUENCE [LARGE SCALE GENOMIC DNA]</scope>
    <source>
        <strain evidence="6 7">Sb_GMNB300</strain>
    </source>
</reference>
<feature type="compositionally biased region" description="Low complexity" evidence="3">
    <location>
        <begin position="13"/>
        <end position="27"/>
    </location>
</feature>
<feature type="compositionally biased region" description="Basic and acidic residues" evidence="3">
    <location>
        <begin position="188"/>
        <end position="206"/>
    </location>
</feature>
<dbReference type="PANTHER" id="PTHR21680:SF0">
    <property type="entry name" value="COILED-COIL DOMAIN-CONTAINING PROTEIN 124"/>
    <property type="match status" value="1"/>
</dbReference>
<name>A0A5J5FBP2_9PEZI</name>
<comment type="caution">
    <text evidence="6">The sequence shown here is derived from an EMBL/GenBank/DDBJ whole genome shotgun (WGS) entry which is preliminary data.</text>
</comment>
<keyword evidence="7" id="KW-1185">Reference proteome</keyword>
<evidence type="ECO:0008006" key="8">
    <source>
        <dbReference type="Google" id="ProtNLM"/>
    </source>
</evidence>
<dbReference type="Pfam" id="PF06244">
    <property type="entry name" value="Ccdc124"/>
    <property type="match status" value="1"/>
</dbReference>
<evidence type="ECO:0000256" key="1">
    <source>
        <dbReference type="ARBA" id="ARBA00008296"/>
    </source>
</evidence>
<dbReference type="GO" id="GO:0006366">
    <property type="term" value="P:transcription by RNA polymerase II"/>
    <property type="evidence" value="ECO:0007669"/>
    <property type="project" value="TreeGrafter"/>
</dbReference>
<feature type="compositionally biased region" description="Basic and acidic residues" evidence="3">
    <location>
        <begin position="28"/>
        <end position="38"/>
    </location>
</feature>
<feature type="region of interest" description="Disordered" evidence="3">
    <location>
        <begin position="173"/>
        <end position="212"/>
    </location>
</feature>
<feature type="domain" description="LSO1/LSO2" evidence="5">
    <location>
        <begin position="11"/>
        <end position="78"/>
    </location>
</feature>
<protein>
    <recommendedName>
        <fullName evidence="8">DUF1014-domain-containing protein</fullName>
    </recommendedName>
</protein>
<dbReference type="AlphaFoldDB" id="A0A5J5FBP2"/>
<accession>A0A5J5FBP2</accession>
<dbReference type="InterPro" id="IPR054414">
    <property type="entry name" value="Ccdc124/Oxs1_C"/>
</dbReference>